<name>A0A699Z1E1_HAELA</name>
<feature type="region of interest" description="Disordered" evidence="1">
    <location>
        <begin position="28"/>
        <end position="50"/>
    </location>
</feature>
<dbReference type="Proteomes" id="UP000485058">
    <property type="component" value="Unassembled WGS sequence"/>
</dbReference>
<dbReference type="EMBL" id="BLLF01000602">
    <property type="protein sequence ID" value="GFH13348.1"/>
    <property type="molecule type" value="Genomic_DNA"/>
</dbReference>
<reference evidence="2 3" key="1">
    <citation type="submission" date="2020-02" db="EMBL/GenBank/DDBJ databases">
        <title>Draft genome sequence of Haematococcus lacustris strain NIES-144.</title>
        <authorList>
            <person name="Morimoto D."/>
            <person name="Nakagawa S."/>
            <person name="Yoshida T."/>
            <person name="Sawayama S."/>
        </authorList>
    </citation>
    <scope>NUCLEOTIDE SEQUENCE [LARGE SCALE GENOMIC DNA]</scope>
    <source>
        <strain evidence="2 3">NIES-144</strain>
    </source>
</reference>
<dbReference type="AlphaFoldDB" id="A0A699Z1E1"/>
<proteinExistence type="predicted"/>
<evidence type="ECO:0000313" key="3">
    <source>
        <dbReference type="Proteomes" id="UP000485058"/>
    </source>
</evidence>
<keyword evidence="3" id="KW-1185">Reference proteome</keyword>
<comment type="caution">
    <text evidence="2">The sequence shown here is derived from an EMBL/GenBank/DDBJ whole genome shotgun (WGS) entry which is preliminary data.</text>
</comment>
<protein>
    <submittedName>
        <fullName evidence="2">Uncharacterized protein</fullName>
    </submittedName>
</protein>
<feature type="compositionally biased region" description="Low complexity" evidence="1">
    <location>
        <begin position="28"/>
        <end position="38"/>
    </location>
</feature>
<sequence>MPRVTDDLSLLGLVTTATLPSLLKLLQGGQQQQPKPQLAYHGKPGPPQQQ</sequence>
<evidence type="ECO:0000313" key="2">
    <source>
        <dbReference type="EMBL" id="GFH13348.1"/>
    </source>
</evidence>
<gene>
    <name evidence="2" type="ORF">HaLaN_09214</name>
</gene>
<organism evidence="2 3">
    <name type="scientific">Haematococcus lacustris</name>
    <name type="common">Green alga</name>
    <name type="synonym">Haematococcus pluvialis</name>
    <dbReference type="NCBI Taxonomy" id="44745"/>
    <lineage>
        <taxon>Eukaryota</taxon>
        <taxon>Viridiplantae</taxon>
        <taxon>Chlorophyta</taxon>
        <taxon>core chlorophytes</taxon>
        <taxon>Chlorophyceae</taxon>
        <taxon>CS clade</taxon>
        <taxon>Chlamydomonadales</taxon>
        <taxon>Haematococcaceae</taxon>
        <taxon>Haematococcus</taxon>
    </lineage>
</organism>
<accession>A0A699Z1E1</accession>
<evidence type="ECO:0000256" key="1">
    <source>
        <dbReference type="SAM" id="MobiDB-lite"/>
    </source>
</evidence>